<sequence length="358" mass="41028">MNNKIEENEDFSDGSGKHTTGTSSSTESEKYNCMQDTDHDEKHTSSSKNKTTQGPFEEFNSEISDLGMENSEVKTVQWLHGNIETQYIANQGFQHIFIMNSTATASALKLRNCDQLLGINDEDVTLKPNNEVLEILEKIPLNEKATLIYWRPSSNFVTDVLFSLCLSEGTIEVRLINDSSYLAGTDWTKNRERTVVLNKPGTDKFMQHLEKPSNKIVFQRLESGKPHTKACEFLKCRFLENRRIESTKTFAFFIRRYSAISKNGEKKYLHVTDDGDLILLIEFSKSSDFKLIPARHNAFIVLNEISTNRCLKVEGNECQFVDVDYKPVDKIGDDFRFQLYKCGKSCNFKRSCKHCVIM</sequence>
<dbReference type="SUPFAM" id="SSF50156">
    <property type="entry name" value="PDZ domain-like"/>
    <property type="match status" value="1"/>
</dbReference>
<dbReference type="AlphaFoldDB" id="A0A6J8C3T0"/>
<proteinExistence type="predicted"/>
<dbReference type="OrthoDB" id="6123988at2759"/>
<protein>
    <recommendedName>
        <fullName evidence="4">PDZ domain-containing protein</fullName>
    </recommendedName>
</protein>
<dbReference type="InterPro" id="IPR036034">
    <property type="entry name" value="PDZ_sf"/>
</dbReference>
<evidence type="ECO:0000313" key="2">
    <source>
        <dbReference type="EMBL" id="CAC5391088.1"/>
    </source>
</evidence>
<dbReference type="Proteomes" id="UP000507470">
    <property type="component" value="Unassembled WGS sequence"/>
</dbReference>
<evidence type="ECO:0008006" key="4">
    <source>
        <dbReference type="Google" id="ProtNLM"/>
    </source>
</evidence>
<gene>
    <name evidence="2" type="ORF">MCOR_26127</name>
</gene>
<accession>A0A6J8C3T0</accession>
<feature type="compositionally biased region" description="Low complexity" evidence="1">
    <location>
        <begin position="13"/>
        <end position="26"/>
    </location>
</feature>
<evidence type="ECO:0000313" key="3">
    <source>
        <dbReference type="Proteomes" id="UP000507470"/>
    </source>
</evidence>
<organism evidence="2 3">
    <name type="scientific">Mytilus coruscus</name>
    <name type="common">Sea mussel</name>
    <dbReference type="NCBI Taxonomy" id="42192"/>
    <lineage>
        <taxon>Eukaryota</taxon>
        <taxon>Metazoa</taxon>
        <taxon>Spiralia</taxon>
        <taxon>Lophotrochozoa</taxon>
        <taxon>Mollusca</taxon>
        <taxon>Bivalvia</taxon>
        <taxon>Autobranchia</taxon>
        <taxon>Pteriomorphia</taxon>
        <taxon>Mytilida</taxon>
        <taxon>Mytiloidea</taxon>
        <taxon>Mytilidae</taxon>
        <taxon>Mytilinae</taxon>
        <taxon>Mytilus</taxon>
    </lineage>
</organism>
<feature type="region of interest" description="Disordered" evidence="1">
    <location>
        <begin position="1"/>
        <end position="56"/>
    </location>
</feature>
<name>A0A6J8C3T0_MYTCO</name>
<dbReference type="Gene3D" id="2.30.42.10">
    <property type="match status" value="1"/>
</dbReference>
<reference evidence="2 3" key="1">
    <citation type="submission" date="2020-06" db="EMBL/GenBank/DDBJ databases">
        <authorList>
            <person name="Li R."/>
            <person name="Bekaert M."/>
        </authorList>
    </citation>
    <scope>NUCLEOTIDE SEQUENCE [LARGE SCALE GENOMIC DNA]</scope>
    <source>
        <strain evidence="3">wild</strain>
    </source>
</reference>
<evidence type="ECO:0000256" key="1">
    <source>
        <dbReference type="SAM" id="MobiDB-lite"/>
    </source>
</evidence>
<keyword evidence="3" id="KW-1185">Reference proteome</keyword>
<dbReference type="EMBL" id="CACVKT020004663">
    <property type="protein sequence ID" value="CAC5391088.1"/>
    <property type="molecule type" value="Genomic_DNA"/>
</dbReference>